<dbReference type="PANTHER" id="PTHR46401:SF2">
    <property type="entry name" value="GLYCOSYLTRANSFERASE WBBK-RELATED"/>
    <property type="match status" value="1"/>
</dbReference>
<name>A0ABX7BKX8_9CAUL</name>
<dbReference type="EMBL" id="CP067977">
    <property type="protein sequence ID" value="QQQ18218.1"/>
    <property type="molecule type" value="Genomic_DNA"/>
</dbReference>
<dbReference type="Pfam" id="PF13439">
    <property type="entry name" value="Glyco_transf_4"/>
    <property type="match status" value="1"/>
</dbReference>
<proteinExistence type="predicted"/>
<protein>
    <submittedName>
        <fullName evidence="4">Glycosyltransferase family 4 protein</fullName>
    </submittedName>
</protein>
<evidence type="ECO:0000259" key="3">
    <source>
        <dbReference type="Pfam" id="PF13439"/>
    </source>
</evidence>
<accession>A0ABX7BKX8</accession>
<dbReference type="Pfam" id="PF00534">
    <property type="entry name" value="Glycos_transf_1"/>
    <property type="match status" value="1"/>
</dbReference>
<dbReference type="RefSeq" id="WP_201102590.1">
    <property type="nucleotide sequence ID" value="NZ_CP067977.1"/>
</dbReference>
<dbReference type="InterPro" id="IPR028098">
    <property type="entry name" value="Glyco_trans_4-like_N"/>
</dbReference>
<keyword evidence="5" id="KW-1185">Reference proteome</keyword>
<dbReference type="PANTHER" id="PTHR46401">
    <property type="entry name" value="GLYCOSYLTRANSFERASE WBBK-RELATED"/>
    <property type="match status" value="1"/>
</dbReference>
<evidence type="ECO:0000313" key="4">
    <source>
        <dbReference type="EMBL" id="QQQ18218.1"/>
    </source>
</evidence>
<feature type="domain" description="Glycosyltransferase subfamily 4-like N-terminal" evidence="3">
    <location>
        <begin position="17"/>
        <end position="173"/>
    </location>
</feature>
<gene>
    <name evidence="4" type="ORF">JIP62_13050</name>
</gene>
<evidence type="ECO:0000313" key="5">
    <source>
        <dbReference type="Proteomes" id="UP000595448"/>
    </source>
</evidence>
<dbReference type="SUPFAM" id="SSF53756">
    <property type="entry name" value="UDP-Glycosyltransferase/glycogen phosphorylase"/>
    <property type="match status" value="1"/>
</dbReference>
<dbReference type="InterPro" id="IPR001296">
    <property type="entry name" value="Glyco_trans_1"/>
</dbReference>
<reference evidence="4 5" key="1">
    <citation type="submission" date="2021-01" db="EMBL/GenBank/DDBJ databases">
        <title>Brevundimonas vitis sp. nov., an bacterium isolated from grape (Vitis vinifera).</title>
        <authorList>
            <person name="Jiang L."/>
            <person name="Lee J."/>
        </authorList>
    </citation>
    <scope>NUCLEOTIDE SEQUENCE [LARGE SCALE GENOMIC DNA]</scope>
    <source>
        <strain evidence="4 5">GRTSA-9</strain>
    </source>
</reference>
<organism evidence="4 5">
    <name type="scientific">Brevundimonas vitisensis</name>
    <dbReference type="NCBI Taxonomy" id="2800818"/>
    <lineage>
        <taxon>Bacteria</taxon>
        <taxon>Pseudomonadati</taxon>
        <taxon>Pseudomonadota</taxon>
        <taxon>Alphaproteobacteria</taxon>
        <taxon>Caulobacterales</taxon>
        <taxon>Caulobacteraceae</taxon>
        <taxon>Brevundimonas</taxon>
    </lineage>
</organism>
<evidence type="ECO:0000256" key="1">
    <source>
        <dbReference type="ARBA" id="ARBA00022679"/>
    </source>
</evidence>
<dbReference type="CDD" id="cd03809">
    <property type="entry name" value="GT4_MtfB-like"/>
    <property type="match status" value="1"/>
</dbReference>
<feature type="domain" description="Glycosyl transferase family 1" evidence="2">
    <location>
        <begin position="194"/>
        <end position="346"/>
    </location>
</feature>
<dbReference type="Gene3D" id="3.40.50.2000">
    <property type="entry name" value="Glycogen Phosphorylase B"/>
    <property type="match status" value="2"/>
</dbReference>
<evidence type="ECO:0000259" key="2">
    <source>
        <dbReference type="Pfam" id="PF00534"/>
    </source>
</evidence>
<sequence length="373" mass="40333">MHIGLLTDTFARETRFGLSRYSHEIHGSLSAAGVRTTPMSAVSAYGDEEPDWLRATGFRRLPIDRKLLAGTWSLVPWPPIERWAPDVDLVHALDTDYPLATNKPWVITFHDLGVLTHPAWFGKARPWLLKRCVAAAVDRAAAIICVSQATADEFLGITGGRGAERVRVIHEGVGEEFFLPATAADIAALPATVTDTPFFLFTGSISPRKNLLRVLEAFAEVADRIPHRLVMTGAPGWDASPEMAAVSQGPLRDRIVNLGYVSDAALKALYGRASAFVYPSLYEGFGLPVLEAMAAGCPVITSNQAPLTEVAGDAALLVDPTNVRDIAQAMLSAATDEAQMKALRAAGVDQARRFSWAECGRRTREVYAEILGA</sequence>
<keyword evidence="1" id="KW-0808">Transferase</keyword>
<dbReference type="Proteomes" id="UP000595448">
    <property type="component" value="Chromosome"/>
</dbReference>